<feature type="transmembrane region" description="Helical" evidence="6">
    <location>
        <begin position="6"/>
        <end position="25"/>
    </location>
</feature>
<evidence type="ECO:0000256" key="3">
    <source>
        <dbReference type="ARBA" id="ARBA00022692"/>
    </source>
</evidence>
<sequence>MIFILWLLVWLFSIVHPFLNGIYLITFMEYEHNHISSMTLCKNINIMIKVEYISHLVLNLVLLIFVKKTWLALLLNAPIILYHIKLFVEKSYELDPTELYKEIKSKKRESIIKIVYYISLFGFYLYSFIKAVIDFESLP</sequence>
<keyword evidence="5 6" id="KW-0472">Membrane</keyword>
<dbReference type="Proteomes" id="UP001431209">
    <property type="component" value="Unassembled WGS sequence"/>
</dbReference>
<evidence type="ECO:0000256" key="2">
    <source>
        <dbReference type="ARBA" id="ARBA00010095"/>
    </source>
</evidence>
<organism evidence="7 8">
    <name type="scientific">Acrasis kona</name>
    <dbReference type="NCBI Taxonomy" id="1008807"/>
    <lineage>
        <taxon>Eukaryota</taxon>
        <taxon>Discoba</taxon>
        <taxon>Heterolobosea</taxon>
        <taxon>Tetramitia</taxon>
        <taxon>Eutetramitia</taxon>
        <taxon>Acrasidae</taxon>
        <taxon>Acrasis</taxon>
    </lineage>
</organism>
<keyword evidence="8" id="KW-1185">Reference proteome</keyword>
<dbReference type="PANTHER" id="PTHR12290">
    <property type="entry name" value="CORNICHON-RELATED"/>
    <property type="match status" value="1"/>
</dbReference>
<dbReference type="SMART" id="SM01398">
    <property type="entry name" value="Cornichon"/>
    <property type="match status" value="1"/>
</dbReference>
<evidence type="ECO:0000256" key="6">
    <source>
        <dbReference type="SAM" id="Phobius"/>
    </source>
</evidence>
<dbReference type="InterPro" id="IPR003377">
    <property type="entry name" value="Cornichon"/>
</dbReference>
<keyword evidence="3 6" id="KW-0812">Transmembrane</keyword>
<dbReference type="GO" id="GO:0016192">
    <property type="term" value="P:vesicle-mediated transport"/>
    <property type="evidence" value="ECO:0007669"/>
    <property type="project" value="InterPro"/>
</dbReference>
<dbReference type="GO" id="GO:0016020">
    <property type="term" value="C:membrane"/>
    <property type="evidence" value="ECO:0007669"/>
    <property type="project" value="UniProtKB-SubCell"/>
</dbReference>
<accession>A0AAW2YQU7</accession>
<evidence type="ECO:0000313" key="8">
    <source>
        <dbReference type="Proteomes" id="UP001431209"/>
    </source>
</evidence>
<evidence type="ECO:0000256" key="4">
    <source>
        <dbReference type="ARBA" id="ARBA00022989"/>
    </source>
</evidence>
<reference evidence="7 8" key="1">
    <citation type="submission" date="2024-03" db="EMBL/GenBank/DDBJ databases">
        <title>The Acrasis kona genome and developmental transcriptomes reveal deep origins of eukaryotic multicellular pathways.</title>
        <authorList>
            <person name="Sheikh S."/>
            <person name="Fu C.-J."/>
            <person name="Brown M.W."/>
            <person name="Baldauf S.L."/>
        </authorList>
    </citation>
    <scope>NUCLEOTIDE SEQUENCE [LARGE SCALE GENOMIC DNA]</scope>
    <source>
        <strain evidence="7 8">ATCC MYA-3509</strain>
    </source>
</reference>
<comment type="caution">
    <text evidence="7">The sequence shown here is derived from an EMBL/GenBank/DDBJ whole genome shotgun (WGS) entry which is preliminary data.</text>
</comment>
<evidence type="ECO:0000256" key="1">
    <source>
        <dbReference type="ARBA" id="ARBA00004141"/>
    </source>
</evidence>
<gene>
    <name evidence="7" type="ORF">AKO1_007926</name>
</gene>
<keyword evidence="4 6" id="KW-1133">Transmembrane helix</keyword>
<comment type="similarity">
    <text evidence="2">Belongs to the cornichon family.</text>
</comment>
<name>A0AAW2YQU7_9EUKA</name>
<proteinExistence type="inferred from homology"/>
<feature type="transmembrane region" description="Helical" evidence="6">
    <location>
        <begin position="114"/>
        <end position="133"/>
    </location>
</feature>
<evidence type="ECO:0000313" key="7">
    <source>
        <dbReference type="EMBL" id="KAL0479024.1"/>
    </source>
</evidence>
<dbReference type="AlphaFoldDB" id="A0AAW2YQU7"/>
<protein>
    <recommendedName>
        <fullName evidence="9">Cornichon family protein</fullName>
    </recommendedName>
</protein>
<evidence type="ECO:0008006" key="9">
    <source>
        <dbReference type="Google" id="ProtNLM"/>
    </source>
</evidence>
<feature type="transmembrane region" description="Helical" evidence="6">
    <location>
        <begin position="46"/>
        <end position="64"/>
    </location>
</feature>
<comment type="subcellular location">
    <subcellularLocation>
        <location evidence="1">Membrane</location>
        <topology evidence="1">Multi-pass membrane protein</topology>
    </subcellularLocation>
</comment>
<dbReference type="Pfam" id="PF03311">
    <property type="entry name" value="Cornichon"/>
    <property type="match status" value="1"/>
</dbReference>
<evidence type="ECO:0000256" key="5">
    <source>
        <dbReference type="ARBA" id="ARBA00023136"/>
    </source>
</evidence>
<dbReference type="EMBL" id="JAOPGA020000496">
    <property type="protein sequence ID" value="KAL0479024.1"/>
    <property type="molecule type" value="Genomic_DNA"/>
</dbReference>